<feature type="transmembrane region" description="Helical" evidence="14">
    <location>
        <begin position="628"/>
        <end position="644"/>
    </location>
</feature>
<feature type="transmembrane region" description="Helical" evidence="14">
    <location>
        <begin position="1354"/>
        <end position="1374"/>
    </location>
</feature>
<comment type="caution">
    <text evidence="16">The sequence shown here is derived from an EMBL/GenBank/DDBJ whole genome shotgun (WGS) entry which is preliminary data.</text>
</comment>
<evidence type="ECO:0000256" key="5">
    <source>
        <dbReference type="ARBA" id="ARBA00022692"/>
    </source>
</evidence>
<feature type="transmembrane region" description="Helical" evidence="14">
    <location>
        <begin position="293"/>
        <end position="311"/>
    </location>
</feature>
<feature type="compositionally biased region" description="Low complexity" evidence="13">
    <location>
        <begin position="1830"/>
        <end position="1842"/>
    </location>
</feature>
<evidence type="ECO:0000256" key="14">
    <source>
        <dbReference type="SAM" id="Phobius"/>
    </source>
</evidence>
<dbReference type="PANTHER" id="PTHR45628:SF7">
    <property type="entry name" value="VOLTAGE-DEPENDENT CALCIUM CHANNEL TYPE A SUBUNIT ALPHA-1"/>
    <property type="match status" value="1"/>
</dbReference>
<feature type="compositionally biased region" description="Basic and acidic residues" evidence="13">
    <location>
        <begin position="1820"/>
        <end position="1829"/>
    </location>
</feature>
<keyword evidence="11" id="KW-0325">Glycoprotein</keyword>
<keyword evidence="6" id="KW-0106">Calcium</keyword>
<keyword evidence="12" id="KW-0407">Ion channel</keyword>
<accession>A0ABR2W7V5</accession>
<evidence type="ECO:0000313" key="16">
    <source>
        <dbReference type="EMBL" id="KAK9722725.1"/>
    </source>
</evidence>
<feature type="transmembrane region" description="Helical" evidence="14">
    <location>
        <begin position="587"/>
        <end position="607"/>
    </location>
</feature>
<dbReference type="InterPro" id="IPR050599">
    <property type="entry name" value="VDCC_alpha-1_subunit"/>
</dbReference>
<dbReference type="Proteomes" id="UP001479436">
    <property type="component" value="Unassembled WGS sequence"/>
</dbReference>
<comment type="subcellular location">
    <subcellularLocation>
        <location evidence="1">Membrane</location>
        <topology evidence="1">Multi-pass membrane protein</topology>
    </subcellularLocation>
</comment>
<evidence type="ECO:0000313" key="17">
    <source>
        <dbReference type="Proteomes" id="UP001479436"/>
    </source>
</evidence>
<evidence type="ECO:0000256" key="2">
    <source>
        <dbReference type="ARBA" id="ARBA00022448"/>
    </source>
</evidence>
<name>A0ABR2W7V5_9FUNG</name>
<keyword evidence="17" id="KW-1185">Reference proteome</keyword>
<evidence type="ECO:0000256" key="13">
    <source>
        <dbReference type="SAM" id="MobiDB-lite"/>
    </source>
</evidence>
<evidence type="ECO:0000256" key="3">
    <source>
        <dbReference type="ARBA" id="ARBA00022568"/>
    </source>
</evidence>
<keyword evidence="7" id="KW-0851">Voltage-gated channel</keyword>
<gene>
    <name evidence="16" type="ORF">K7432_002447</name>
</gene>
<dbReference type="EMBL" id="JASJQH010006941">
    <property type="protein sequence ID" value="KAK9722725.1"/>
    <property type="molecule type" value="Genomic_DNA"/>
</dbReference>
<protein>
    <recommendedName>
        <fullName evidence="15">Ion transport domain-containing protein</fullName>
    </recommendedName>
</protein>
<dbReference type="InterPro" id="IPR005821">
    <property type="entry name" value="Ion_trans_dom"/>
</dbReference>
<feature type="transmembrane region" description="Helical" evidence="14">
    <location>
        <begin position="1386"/>
        <end position="1408"/>
    </location>
</feature>
<feature type="transmembrane region" description="Helical" evidence="14">
    <location>
        <begin position="1414"/>
        <end position="1431"/>
    </location>
</feature>
<reference evidence="16 17" key="1">
    <citation type="submission" date="2023-04" db="EMBL/GenBank/DDBJ databases">
        <title>Genome of Basidiobolus ranarum AG-B5.</title>
        <authorList>
            <person name="Stajich J.E."/>
            <person name="Carter-House D."/>
            <person name="Gryganskyi A."/>
        </authorList>
    </citation>
    <scope>NUCLEOTIDE SEQUENCE [LARGE SCALE GENOMIC DNA]</scope>
    <source>
        <strain evidence="16 17">AG-B5</strain>
    </source>
</reference>
<feature type="transmembrane region" description="Helical" evidence="14">
    <location>
        <begin position="470"/>
        <end position="492"/>
    </location>
</feature>
<evidence type="ECO:0000256" key="11">
    <source>
        <dbReference type="ARBA" id="ARBA00023180"/>
    </source>
</evidence>
<evidence type="ECO:0000256" key="8">
    <source>
        <dbReference type="ARBA" id="ARBA00022989"/>
    </source>
</evidence>
<keyword evidence="9" id="KW-0406">Ion transport</keyword>
<feature type="compositionally biased region" description="Basic and acidic residues" evidence="13">
    <location>
        <begin position="901"/>
        <end position="917"/>
    </location>
</feature>
<dbReference type="Pfam" id="PF00520">
    <property type="entry name" value="Ion_trans"/>
    <property type="match status" value="4"/>
</dbReference>
<keyword evidence="10 14" id="KW-0472">Membrane</keyword>
<feature type="transmembrane region" description="Helical" evidence="14">
    <location>
        <begin position="1030"/>
        <end position="1051"/>
    </location>
</feature>
<dbReference type="InterPro" id="IPR027359">
    <property type="entry name" value="Volt_channel_dom_sf"/>
</dbReference>
<evidence type="ECO:0000256" key="6">
    <source>
        <dbReference type="ARBA" id="ARBA00022837"/>
    </source>
</evidence>
<feature type="domain" description="Ion transport" evidence="15">
    <location>
        <begin position="185"/>
        <end position="503"/>
    </location>
</feature>
<evidence type="ECO:0000256" key="7">
    <source>
        <dbReference type="ARBA" id="ARBA00022882"/>
    </source>
</evidence>
<feature type="region of interest" description="Disordered" evidence="13">
    <location>
        <begin position="893"/>
        <end position="917"/>
    </location>
</feature>
<dbReference type="Gene3D" id="1.10.287.70">
    <property type="match status" value="4"/>
</dbReference>
<keyword evidence="2" id="KW-0813">Transport</keyword>
<evidence type="ECO:0000256" key="4">
    <source>
        <dbReference type="ARBA" id="ARBA00022673"/>
    </source>
</evidence>
<feature type="domain" description="Ion transport" evidence="15">
    <location>
        <begin position="1323"/>
        <end position="1571"/>
    </location>
</feature>
<evidence type="ECO:0000256" key="10">
    <source>
        <dbReference type="ARBA" id="ARBA00023136"/>
    </source>
</evidence>
<evidence type="ECO:0000256" key="9">
    <source>
        <dbReference type="ARBA" id="ARBA00023065"/>
    </source>
</evidence>
<organism evidence="16 17">
    <name type="scientific">Basidiobolus ranarum</name>
    <dbReference type="NCBI Taxonomy" id="34480"/>
    <lineage>
        <taxon>Eukaryota</taxon>
        <taxon>Fungi</taxon>
        <taxon>Fungi incertae sedis</taxon>
        <taxon>Zoopagomycota</taxon>
        <taxon>Entomophthoromycotina</taxon>
        <taxon>Basidiobolomycetes</taxon>
        <taxon>Basidiobolales</taxon>
        <taxon>Basidiobolaceae</taxon>
        <taxon>Basidiobolus</taxon>
    </lineage>
</organism>
<dbReference type="PANTHER" id="PTHR45628">
    <property type="entry name" value="VOLTAGE-DEPENDENT CALCIUM CHANNEL TYPE A SUBUNIT ALPHA-1"/>
    <property type="match status" value="1"/>
</dbReference>
<feature type="domain" description="Ion transport" evidence="15">
    <location>
        <begin position="982"/>
        <end position="1270"/>
    </location>
</feature>
<feature type="transmembrane region" description="Helical" evidence="14">
    <location>
        <begin position="548"/>
        <end position="567"/>
    </location>
</feature>
<sequence>MKIENNSDQPTTISNSSRTQFHSAPYSTLHTVRTQSNLNSSVAGFVRDSVDSFQSGNSDFESSFNNRFSETDTVRLIEHMDIEEVSLSDNSSSTKPSKSLHTPSRLYSVGKALHRASTRVIELSTTRFDHSPSPSPYEDLNKEPDGTNPADEPYSQPHRLGGRSLYIFGPNNSLRVFLAKLFKKRWMGFFITFLIILNWLLLCVQFWAAGVRDYTFGSSWADYPLFAIFIFYTLEMVARIIISGFIINPSGPQLRVPRADIGKKSPFLVVEVHSEIDSLFPDRAYLRHSFQRIDFVVVVSFWVNLILLFTGHGRFTVFSALCALRPFRLISMTSGSWTILRSLKKSAPVLVNVTLFLLSFFLLFGIIGVVSFEGSFDRRCVSNDIPDDLEDAKKYFTIPERYCGHYDTFTKGYACPENFKCMNVGSPFEGTLGYDNIFQTVPILFGITAAQGWLSLMFQTMDAEYPLPSALYYIIGVVIFNFWLLNLFVAVITEMFAKIREDTNHSAFTSSSKTAIVLNDVNEDDNLQGQTKVARKPNFLERNFEATYYFWILLVAADLVIMCVRSYDPDDEEDAKLADPTMIQGEFLTAERIFTALFAVEILLRYFATPKLGRRSKFFASKRNRLDLFLAVITCIIQIPPIPTVSSGMVYRYLTLFQVVRFYRIVMAIPRLRRLITRTVGNVIGMMNLFLFILMCIGVSATVAMQLFGGQIGPDDDLDMNFDNFAASFLALFQIFSGDNWTDLLFGLTGLQRQHNMAVFSSVFILLFFCFSNFILLNMLVAVIVENFEMDEEEKRRLQLEETIKGIEIRQKESQKVISRWNPYRFLKPSPKALAVNNIPSNLVLPVQKSAAREFLQESNSKANRAHLERSKSKGFTSRVRRFLKMDPDELENGSASHTVYEPESREERFVNESTDNKRADMDQYNEREAILNDFMTAHPTYDTSLFIFKRNNPIRRICKKLVGNSDPSIESVSFNHFKLSHAFNGLIFACVVVSVVFAVLNTPLAQQQRLIRKYGSLEAAPVNRRDIDLFFWMDVAITTIFTLEFLIRVIADGFMFTPDAYWQSIWNRVDFLVLITMYITLAINPKEPTGIPRTLRAAKGFRALRIASYFNAVREVFYGTLYSGFPRIVDAAMLSLCFILPFSIYGLNIFAGLMYSCNDTADTIATRADCKGLFFDSEMNFWKPRVWSNPNNFNFDNFKSSLLVLFEIVSNEGWVDVMLNTMKIKGYNVQPEDRNAWYNAVFFMSYNMVGAVFVLTLFVAVIIENFNTRNGTAFLTAEQRRWIDMKNQLKQIKPSIRPVNPPSDKIRKWCYEMAIAKNGFLSKFVVGVTIFDALLLVTQFHGQPESVNTAKDILFGMVFLGYMFEIGVKCLGLGLRTVLMNPWNIFDIVITFGLAVSTLSQLIQKFIFNTPNGSRLALRIFVTLVLFKVVQKVDSLHQLLRTMAVSLRTIVNLLAVWFLVFVIYAIAFMEIFSLTKMGENGGAQANFRNFSNSILNLLGMSTGEGWNDFMHDFVTQNPECVSSARSYLETDCGSPAWAYFLFISFNIISMYIFANLFVVVVMDGFSYCYQIASSYSLMKRDDIRNFKKAWGEVDINGHGYIYQKDIVKLFSKLSVPFDVKIYPEQYSIPVLLRDCRIQDKPDITPQRSFRKSSKKNVFELTDQRPESKLPDLATLNSRLADINPTEIHQRKRIYNMVYQEAMDLGANGRKIGFTKMLLLLSIYKLTDPVKSFLPTDYIKRKERVDQIVDKVRMDTLRGFLRIAIQKKRIREIRIQTEKHSELKPGTSREFRKTPVRPEIRIENESSSSSADPHNPFSTPDKKSTHTFDDASPSYSPYPTYSDESDDACSITSLNDMDVGQADNFLSDFRSNQWHDALVAETIDPYESSTSEEDE</sequence>
<keyword evidence="4" id="KW-0107">Calcium channel</keyword>
<feature type="transmembrane region" description="Helical" evidence="14">
    <location>
        <begin position="729"/>
        <end position="751"/>
    </location>
</feature>
<feature type="transmembrane region" description="Helical" evidence="14">
    <location>
        <begin position="349"/>
        <end position="372"/>
    </location>
</feature>
<feature type="transmembrane region" description="Helical" evidence="14">
    <location>
        <begin position="1451"/>
        <end position="1473"/>
    </location>
</feature>
<dbReference type="SUPFAM" id="SSF81324">
    <property type="entry name" value="Voltage-gated potassium channels"/>
    <property type="match status" value="4"/>
</dbReference>
<feature type="transmembrane region" description="Helical" evidence="14">
    <location>
        <begin position="186"/>
        <end position="208"/>
    </location>
</feature>
<feature type="transmembrane region" description="Helical" evidence="14">
    <location>
        <begin position="1321"/>
        <end position="1342"/>
    </location>
</feature>
<feature type="compositionally biased region" description="Basic and acidic residues" evidence="13">
    <location>
        <begin position="1776"/>
        <end position="1804"/>
    </location>
</feature>
<evidence type="ECO:0000259" key="15">
    <source>
        <dbReference type="Pfam" id="PF00520"/>
    </source>
</evidence>
<feature type="transmembrane region" description="Helical" evidence="14">
    <location>
        <begin position="983"/>
        <end position="1005"/>
    </location>
</feature>
<feature type="transmembrane region" description="Helical" evidence="14">
    <location>
        <begin position="1066"/>
        <end position="1084"/>
    </location>
</feature>
<feature type="region of interest" description="Disordered" evidence="13">
    <location>
        <begin position="127"/>
        <end position="157"/>
    </location>
</feature>
<keyword evidence="8 14" id="KW-1133">Transmembrane helix</keyword>
<proteinExistence type="predicted"/>
<feature type="transmembrane region" description="Helical" evidence="14">
    <location>
        <begin position="1237"/>
        <end position="1264"/>
    </location>
</feature>
<keyword evidence="5 14" id="KW-0812">Transmembrane</keyword>
<keyword evidence="3" id="KW-0109">Calcium transport</keyword>
<dbReference type="Gene3D" id="1.20.120.350">
    <property type="entry name" value="Voltage-gated potassium channels. Chain C"/>
    <property type="match status" value="4"/>
</dbReference>
<feature type="transmembrane region" description="Helical" evidence="14">
    <location>
        <begin position="1132"/>
        <end position="1156"/>
    </location>
</feature>
<evidence type="ECO:0000256" key="12">
    <source>
        <dbReference type="ARBA" id="ARBA00023303"/>
    </source>
</evidence>
<evidence type="ECO:0000256" key="1">
    <source>
        <dbReference type="ARBA" id="ARBA00004141"/>
    </source>
</evidence>
<feature type="transmembrane region" description="Helical" evidence="14">
    <location>
        <begin position="1537"/>
        <end position="1562"/>
    </location>
</feature>
<feature type="transmembrane region" description="Helical" evidence="14">
    <location>
        <begin position="763"/>
        <end position="785"/>
    </location>
</feature>
<feature type="transmembrane region" description="Helical" evidence="14">
    <location>
        <begin position="689"/>
        <end position="709"/>
    </location>
</feature>
<feature type="transmembrane region" description="Helical" evidence="14">
    <location>
        <begin position="650"/>
        <end position="669"/>
    </location>
</feature>
<feature type="transmembrane region" description="Helical" evidence="14">
    <location>
        <begin position="223"/>
        <end position="247"/>
    </location>
</feature>
<feature type="domain" description="Ion transport" evidence="15">
    <location>
        <begin position="548"/>
        <end position="795"/>
    </location>
</feature>
<feature type="region of interest" description="Disordered" evidence="13">
    <location>
        <begin position="1776"/>
        <end position="1851"/>
    </location>
</feature>
<feature type="region of interest" description="Disordered" evidence="13">
    <location>
        <begin position="1"/>
        <end position="22"/>
    </location>
</feature>